<dbReference type="RefSeq" id="WP_058286686.1">
    <property type="nucleotide sequence ID" value="NZ_CYSR01000030.1"/>
</dbReference>
<dbReference type="EMBL" id="CYSR01000030">
    <property type="protein sequence ID" value="CUI00620.1"/>
    <property type="molecule type" value="Genomic_DNA"/>
</dbReference>
<accession>A0A0P1HBS3</accession>
<gene>
    <name evidence="1" type="ORF">PHA8399_02753</name>
</gene>
<proteinExistence type="predicted"/>
<name>A0A0P1HBS3_9RHOB</name>
<dbReference type="PROSITE" id="PS51257">
    <property type="entry name" value="PROKAR_LIPOPROTEIN"/>
    <property type="match status" value="1"/>
</dbReference>
<dbReference type="STRING" id="1396826.PHA8399_02753"/>
<evidence type="ECO:0000313" key="1">
    <source>
        <dbReference type="EMBL" id="CUI00620.1"/>
    </source>
</evidence>
<dbReference type="AlphaFoldDB" id="A0A0P1HBS3"/>
<evidence type="ECO:0000313" key="2">
    <source>
        <dbReference type="Proteomes" id="UP000051326"/>
    </source>
</evidence>
<organism evidence="1 2">
    <name type="scientific">Leisingera aquaemixtae</name>
    <dbReference type="NCBI Taxonomy" id="1396826"/>
    <lineage>
        <taxon>Bacteria</taxon>
        <taxon>Pseudomonadati</taxon>
        <taxon>Pseudomonadota</taxon>
        <taxon>Alphaproteobacteria</taxon>
        <taxon>Rhodobacterales</taxon>
        <taxon>Roseobacteraceae</taxon>
        <taxon>Leisingera</taxon>
    </lineage>
</organism>
<dbReference type="Proteomes" id="UP000051326">
    <property type="component" value="Unassembled WGS sequence"/>
</dbReference>
<reference evidence="1 2" key="1">
    <citation type="submission" date="2015-09" db="EMBL/GenBank/DDBJ databases">
        <authorList>
            <consortium name="Swine Surveillance"/>
        </authorList>
    </citation>
    <scope>NUCLEOTIDE SEQUENCE [LARGE SCALE GENOMIC DNA]</scope>
    <source>
        <strain evidence="1 2">CECT 8399</strain>
    </source>
</reference>
<protein>
    <recommendedName>
        <fullName evidence="3">Lipoprotein</fullName>
    </recommendedName>
</protein>
<evidence type="ECO:0008006" key="3">
    <source>
        <dbReference type="Google" id="ProtNLM"/>
    </source>
</evidence>
<sequence>MHKPLALTLAAALGLAGCGGWKDSRVNPTNWFGRSAPAESTVPQGTNPLLPQESNARGIFAKKPPEDKSVLISQVTRLQIERTASGAIIHASGVAARQGAFDVELRKAETAEDGVLAYDFRVVYPEEATLKGSEFSRTLHAARTLSNEDLEAIRLVRVNGAENARESRRR</sequence>